<evidence type="ECO:0000259" key="3">
    <source>
        <dbReference type="Pfam" id="PF26616"/>
    </source>
</evidence>
<proteinExistence type="predicted"/>
<dbReference type="InterPro" id="IPR058257">
    <property type="entry name" value="CorA-like_dom"/>
</dbReference>
<dbReference type="OrthoDB" id="5396681at2759"/>
<sequence>MLLLILSYHQVIPSFLEFIFPYGRQQYAQDFHFSGSREENRLAETEGGVLIPELGRSGRDIRLCYNLKSAEPSNGQKGLPWSTRQTAVYHSFDIETGQAFWMIVKGDKLMRDRITSTMESLSRQDPNLFDETTQSFTSSLAAHLIVCEWGGEHWRWYIGSLEEQLQDMTGRTLAVKVHKPSQVPTETRTFSPQALSRRTTSAQMNASLVDPNLEKKTSFSSHRTLSWLTKKSMSPSLQTRPEPTYSPPSHTEQQTFSFSDLQQTQFVKEKANEALLVLRANRNVLQELKQHYRSFTDSEYYRKHLGTGCTDKLYGILEYQNMQVNTLLAEKARLSAEHMETMTSDMHVVAWKTKQETVSMKIITLVTLFFLPGTFISTFMSAGIVEFLPASTDSASQKKIVSRAALKLFMVISVPLMVLTFTTWYAVYWWHDRKEKLRQKRLETEGFKSPV</sequence>
<protein>
    <recommendedName>
        <fullName evidence="3">CorA-like transporter domain-containing protein</fullName>
    </recommendedName>
</protein>
<keyword evidence="2" id="KW-0812">Transmembrane</keyword>
<keyword evidence="5" id="KW-1185">Reference proteome</keyword>
<feature type="region of interest" description="Disordered" evidence="1">
    <location>
        <begin position="178"/>
        <end position="199"/>
    </location>
</feature>
<evidence type="ECO:0000313" key="4">
    <source>
        <dbReference type="EMBL" id="OCL07328.1"/>
    </source>
</evidence>
<organism evidence="4 5">
    <name type="scientific">Glonium stellatum</name>
    <dbReference type="NCBI Taxonomy" id="574774"/>
    <lineage>
        <taxon>Eukaryota</taxon>
        <taxon>Fungi</taxon>
        <taxon>Dikarya</taxon>
        <taxon>Ascomycota</taxon>
        <taxon>Pezizomycotina</taxon>
        <taxon>Dothideomycetes</taxon>
        <taxon>Pleosporomycetidae</taxon>
        <taxon>Gloniales</taxon>
        <taxon>Gloniaceae</taxon>
        <taxon>Glonium</taxon>
    </lineage>
</organism>
<feature type="transmembrane region" description="Helical" evidence="2">
    <location>
        <begin position="408"/>
        <end position="431"/>
    </location>
</feature>
<dbReference type="EMBL" id="KV749897">
    <property type="protein sequence ID" value="OCL07328.1"/>
    <property type="molecule type" value="Genomic_DNA"/>
</dbReference>
<feature type="domain" description="CorA-like transporter" evidence="3">
    <location>
        <begin position="1"/>
        <end position="172"/>
    </location>
</feature>
<evidence type="ECO:0000256" key="1">
    <source>
        <dbReference type="SAM" id="MobiDB-lite"/>
    </source>
</evidence>
<dbReference type="AlphaFoldDB" id="A0A8E2EZ57"/>
<evidence type="ECO:0000313" key="5">
    <source>
        <dbReference type="Proteomes" id="UP000250140"/>
    </source>
</evidence>
<gene>
    <name evidence="4" type="ORF">AOQ84DRAFT_409163</name>
</gene>
<dbReference type="Pfam" id="PF26616">
    <property type="entry name" value="CorA-like"/>
    <property type="match status" value="1"/>
</dbReference>
<feature type="compositionally biased region" description="Polar residues" evidence="1">
    <location>
        <begin position="182"/>
        <end position="199"/>
    </location>
</feature>
<keyword evidence="2" id="KW-1133">Transmembrane helix</keyword>
<reference evidence="4 5" key="1">
    <citation type="journal article" date="2016" name="Nat. Commun.">
        <title>Ectomycorrhizal ecology is imprinted in the genome of the dominant symbiotic fungus Cenococcum geophilum.</title>
        <authorList>
            <consortium name="DOE Joint Genome Institute"/>
            <person name="Peter M."/>
            <person name="Kohler A."/>
            <person name="Ohm R.A."/>
            <person name="Kuo A."/>
            <person name="Krutzmann J."/>
            <person name="Morin E."/>
            <person name="Arend M."/>
            <person name="Barry K.W."/>
            <person name="Binder M."/>
            <person name="Choi C."/>
            <person name="Clum A."/>
            <person name="Copeland A."/>
            <person name="Grisel N."/>
            <person name="Haridas S."/>
            <person name="Kipfer T."/>
            <person name="LaButti K."/>
            <person name="Lindquist E."/>
            <person name="Lipzen A."/>
            <person name="Maire R."/>
            <person name="Meier B."/>
            <person name="Mihaltcheva S."/>
            <person name="Molinier V."/>
            <person name="Murat C."/>
            <person name="Poggeler S."/>
            <person name="Quandt C.A."/>
            <person name="Sperisen C."/>
            <person name="Tritt A."/>
            <person name="Tisserant E."/>
            <person name="Crous P.W."/>
            <person name="Henrissat B."/>
            <person name="Nehls U."/>
            <person name="Egli S."/>
            <person name="Spatafora J.W."/>
            <person name="Grigoriev I.V."/>
            <person name="Martin F.M."/>
        </authorList>
    </citation>
    <scope>NUCLEOTIDE SEQUENCE [LARGE SCALE GENOMIC DNA]</scope>
    <source>
        <strain evidence="4 5">CBS 207.34</strain>
    </source>
</reference>
<feature type="region of interest" description="Disordered" evidence="1">
    <location>
        <begin position="231"/>
        <end position="253"/>
    </location>
</feature>
<accession>A0A8E2EZ57</accession>
<name>A0A8E2EZ57_9PEZI</name>
<evidence type="ECO:0000256" key="2">
    <source>
        <dbReference type="SAM" id="Phobius"/>
    </source>
</evidence>
<dbReference type="Gene3D" id="1.20.58.340">
    <property type="entry name" value="Magnesium transport protein CorA, transmembrane region"/>
    <property type="match status" value="1"/>
</dbReference>
<dbReference type="Proteomes" id="UP000250140">
    <property type="component" value="Unassembled WGS sequence"/>
</dbReference>
<feature type="transmembrane region" description="Helical" evidence="2">
    <location>
        <begin position="362"/>
        <end position="388"/>
    </location>
</feature>
<keyword evidence="2" id="KW-0472">Membrane</keyword>